<organism evidence="2 3">
    <name type="scientific">Thermothielavioides terrestris</name>
    <dbReference type="NCBI Taxonomy" id="2587410"/>
    <lineage>
        <taxon>Eukaryota</taxon>
        <taxon>Fungi</taxon>
        <taxon>Dikarya</taxon>
        <taxon>Ascomycota</taxon>
        <taxon>Pezizomycotina</taxon>
        <taxon>Sordariomycetes</taxon>
        <taxon>Sordariomycetidae</taxon>
        <taxon>Sordariales</taxon>
        <taxon>Chaetomiaceae</taxon>
        <taxon>Thermothielavioides</taxon>
    </lineage>
</organism>
<reference evidence="2 3" key="1">
    <citation type="submission" date="2018-04" db="EMBL/GenBank/DDBJ databases">
        <authorList>
            <person name="Huttner S."/>
            <person name="Dainat J."/>
        </authorList>
    </citation>
    <scope>NUCLEOTIDE SEQUENCE [LARGE SCALE GENOMIC DNA]</scope>
</reference>
<evidence type="ECO:0000256" key="1">
    <source>
        <dbReference type="SAM" id="MobiDB-lite"/>
    </source>
</evidence>
<proteinExistence type="predicted"/>
<dbReference type="Proteomes" id="UP000289323">
    <property type="component" value="Unassembled WGS sequence"/>
</dbReference>
<accession>A0A3S4F7F6</accession>
<name>A0A3S4F7F6_9PEZI</name>
<gene>
    <name evidence="2" type="ORF">TT172_LOCUS9167</name>
</gene>
<evidence type="ECO:0000313" key="2">
    <source>
        <dbReference type="EMBL" id="SPQ26748.1"/>
    </source>
</evidence>
<dbReference type="AlphaFoldDB" id="A0A3S4F7F6"/>
<feature type="region of interest" description="Disordered" evidence="1">
    <location>
        <begin position="1"/>
        <end position="32"/>
    </location>
</feature>
<protein>
    <submittedName>
        <fullName evidence="2">Cb32ca8f-6897-42e3-9a6b-2a2d087df62f</fullName>
    </submittedName>
</protein>
<sequence>MEVLTPQQAEEAPVESSAVPAETVSESDSGDEYDVLVDFSGNEADGWVPVMVAEENEGEDWMSLTGSWVLMRGRDDRAEQGDRASLEDDEG</sequence>
<dbReference type="EMBL" id="OUUZ01000018">
    <property type="protein sequence ID" value="SPQ26748.1"/>
    <property type="molecule type" value="Genomic_DNA"/>
</dbReference>
<evidence type="ECO:0000313" key="3">
    <source>
        <dbReference type="Proteomes" id="UP000289323"/>
    </source>
</evidence>